<name>A0A1V4IED8_9CLOT</name>
<dbReference type="OrthoDB" id="1952261at2"/>
<dbReference type="RefSeq" id="WP_139376100.1">
    <property type="nucleotide sequence ID" value="NZ_MZGV01000069.1"/>
</dbReference>
<organism evidence="1 2">
    <name type="scientific">Clostridium oryzae</name>
    <dbReference type="NCBI Taxonomy" id="1450648"/>
    <lineage>
        <taxon>Bacteria</taxon>
        <taxon>Bacillati</taxon>
        <taxon>Bacillota</taxon>
        <taxon>Clostridia</taxon>
        <taxon>Eubacteriales</taxon>
        <taxon>Clostridiaceae</taxon>
        <taxon>Clostridium</taxon>
    </lineage>
</organism>
<evidence type="ECO:0008006" key="3">
    <source>
        <dbReference type="Google" id="ProtNLM"/>
    </source>
</evidence>
<dbReference type="STRING" id="1450648.CLORY_38700"/>
<keyword evidence="2" id="KW-1185">Reference proteome</keyword>
<gene>
    <name evidence="1" type="ORF">CLORY_38700</name>
</gene>
<dbReference type="AlphaFoldDB" id="A0A1V4IED8"/>
<proteinExistence type="predicted"/>
<dbReference type="Proteomes" id="UP000190080">
    <property type="component" value="Unassembled WGS sequence"/>
</dbReference>
<comment type="caution">
    <text evidence="1">The sequence shown here is derived from an EMBL/GenBank/DDBJ whole genome shotgun (WGS) entry which is preliminary data.</text>
</comment>
<sequence>MSKIESNEIQQFIDENLNKKFFNENVLHEKSAYAILDFTIHVDLEKVDFEKLLNPDQIKEIHEEVEKVKNEQDLDKLYNALRKQHSSQAVEAIIQRFSDNEGTVAEKFLSDMKRTGNDCFAESAARFFIKAKHNYADEIVNILEDARYPYTQSVLCYILGEIGSEKHIPLLYRFFRSLKGSYLQENFYEGPLLALYSMKARYKF</sequence>
<reference evidence="1 2" key="1">
    <citation type="submission" date="2017-03" db="EMBL/GenBank/DDBJ databases">
        <title>Genome sequence of Clostridium oryzae DSM 28571.</title>
        <authorList>
            <person name="Poehlein A."/>
            <person name="Daniel R."/>
        </authorList>
    </citation>
    <scope>NUCLEOTIDE SEQUENCE [LARGE SCALE GENOMIC DNA]</scope>
    <source>
        <strain evidence="1 2">DSM 28571</strain>
    </source>
</reference>
<evidence type="ECO:0000313" key="2">
    <source>
        <dbReference type="Proteomes" id="UP000190080"/>
    </source>
</evidence>
<protein>
    <recommendedName>
        <fullName evidence="3">HEAT repeat protein</fullName>
    </recommendedName>
</protein>
<dbReference type="EMBL" id="MZGV01000069">
    <property type="protein sequence ID" value="OPJ57907.1"/>
    <property type="molecule type" value="Genomic_DNA"/>
</dbReference>
<evidence type="ECO:0000313" key="1">
    <source>
        <dbReference type="EMBL" id="OPJ57907.1"/>
    </source>
</evidence>
<accession>A0A1V4IED8</accession>